<proteinExistence type="predicted"/>
<dbReference type="Pfam" id="PF01022">
    <property type="entry name" value="HTH_5"/>
    <property type="match status" value="1"/>
</dbReference>
<keyword evidence="1" id="KW-0805">Transcription regulation</keyword>
<dbReference type="PRINTS" id="PR00778">
    <property type="entry name" value="HTHARSR"/>
</dbReference>
<dbReference type="AlphaFoldDB" id="A0A5S9ITK7"/>
<dbReference type="OrthoDB" id="9802016at2"/>
<dbReference type="Proteomes" id="UP000326354">
    <property type="component" value="Chromosome"/>
</dbReference>
<dbReference type="InterPro" id="IPR051081">
    <property type="entry name" value="HTH_MetalResp_TranReg"/>
</dbReference>
<keyword evidence="6" id="KW-1185">Reference proteome</keyword>
<evidence type="ECO:0000256" key="1">
    <source>
        <dbReference type="ARBA" id="ARBA00023015"/>
    </source>
</evidence>
<dbReference type="SMART" id="SM00418">
    <property type="entry name" value="HTH_ARSR"/>
    <property type="match status" value="1"/>
</dbReference>
<dbReference type="InterPro" id="IPR036388">
    <property type="entry name" value="WH-like_DNA-bd_sf"/>
</dbReference>
<evidence type="ECO:0000313" key="5">
    <source>
        <dbReference type="EMBL" id="BBM87684.1"/>
    </source>
</evidence>
<organism evidence="5 6">
    <name type="scientific">Uabimicrobium amorphum</name>
    <dbReference type="NCBI Taxonomy" id="2596890"/>
    <lineage>
        <taxon>Bacteria</taxon>
        <taxon>Pseudomonadati</taxon>
        <taxon>Planctomycetota</taxon>
        <taxon>Candidatus Uabimicrobiia</taxon>
        <taxon>Candidatus Uabimicrobiales</taxon>
        <taxon>Candidatus Uabimicrobiaceae</taxon>
        <taxon>Candidatus Uabimicrobium</taxon>
    </lineage>
</organism>
<evidence type="ECO:0000313" key="6">
    <source>
        <dbReference type="Proteomes" id="UP000326354"/>
    </source>
</evidence>
<gene>
    <name evidence="5" type="ORF">UABAM_06096</name>
</gene>
<sequence>MQNMTLEQTKEKCETVAAILKTLANPQRLMILCNLVEGEKSVGELQKICGISQSVISQHLARMRLQGFLASKKEQNFVFYRICDERILKVMENLYNIFCAEEQA</sequence>
<keyword evidence="2" id="KW-0238">DNA-binding</keyword>
<dbReference type="GO" id="GO:0003700">
    <property type="term" value="F:DNA-binding transcription factor activity"/>
    <property type="evidence" value="ECO:0007669"/>
    <property type="project" value="InterPro"/>
</dbReference>
<evidence type="ECO:0000256" key="2">
    <source>
        <dbReference type="ARBA" id="ARBA00023125"/>
    </source>
</evidence>
<feature type="domain" description="HTH arsR-type" evidence="4">
    <location>
        <begin position="8"/>
        <end position="102"/>
    </location>
</feature>
<protein>
    <submittedName>
        <fullName evidence="5">Transcriptional regulator</fullName>
    </submittedName>
</protein>
<dbReference type="NCBIfam" id="NF033788">
    <property type="entry name" value="HTH_metalloreg"/>
    <property type="match status" value="1"/>
</dbReference>
<dbReference type="EMBL" id="AP019860">
    <property type="protein sequence ID" value="BBM87684.1"/>
    <property type="molecule type" value="Genomic_DNA"/>
</dbReference>
<dbReference type="GO" id="GO:0003677">
    <property type="term" value="F:DNA binding"/>
    <property type="evidence" value="ECO:0007669"/>
    <property type="project" value="UniProtKB-KW"/>
</dbReference>
<dbReference type="PANTHER" id="PTHR33154:SF28">
    <property type="entry name" value="HTH-TYPE TRANSCRIPTIONAL REGULATOR YGAV-RELATED"/>
    <property type="match status" value="1"/>
</dbReference>
<name>A0A5S9ITK7_UABAM</name>
<dbReference type="CDD" id="cd00090">
    <property type="entry name" value="HTH_ARSR"/>
    <property type="match status" value="1"/>
</dbReference>
<dbReference type="SUPFAM" id="SSF46785">
    <property type="entry name" value="Winged helix' DNA-binding domain"/>
    <property type="match status" value="1"/>
</dbReference>
<keyword evidence="3" id="KW-0804">Transcription</keyword>
<dbReference type="RefSeq" id="WP_151971689.1">
    <property type="nucleotide sequence ID" value="NZ_AP019860.1"/>
</dbReference>
<dbReference type="PANTHER" id="PTHR33154">
    <property type="entry name" value="TRANSCRIPTIONAL REGULATOR, ARSR FAMILY"/>
    <property type="match status" value="1"/>
</dbReference>
<dbReference type="InterPro" id="IPR001845">
    <property type="entry name" value="HTH_ArsR_DNA-bd_dom"/>
</dbReference>
<evidence type="ECO:0000256" key="3">
    <source>
        <dbReference type="ARBA" id="ARBA00023163"/>
    </source>
</evidence>
<dbReference type="KEGG" id="uam:UABAM_06096"/>
<reference evidence="5 6" key="1">
    <citation type="submission" date="2019-08" db="EMBL/GenBank/DDBJ databases">
        <title>Complete genome sequence of Candidatus Uab amorphum.</title>
        <authorList>
            <person name="Shiratori T."/>
            <person name="Suzuki S."/>
            <person name="Kakizawa Y."/>
            <person name="Ishida K."/>
        </authorList>
    </citation>
    <scope>NUCLEOTIDE SEQUENCE [LARGE SCALE GENOMIC DNA]</scope>
    <source>
        <strain evidence="5 6">SRT547</strain>
    </source>
</reference>
<dbReference type="PROSITE" id="PS50987">
    <property type="entry name" value="HTH_ARSR_2"/>
    <property type="match status" value="1"/>
</dbReference>
<dbReference type="InterPro" id="IPR011991">
    <property type="entry name" value="ArsR-like_HTH"/>
</dbReference>
<evidence type="ECO:0000259" key="4">
    <source>
        <dbReference type="PROSITE" id="PS50987"/>
    </source>
</evidence>
<dbReference type="InterPro" id="IPR036390">
    <property type="entry name" value="WH_DNA-bd_sf"/>
</dbReference>
<dbReference type="Gene3D" id="1.10.10.10">
    <property type="entry name" value="Winged helix-like DNA-binding domain superfamily/Winged helix DNA-binding domain"/>
    <property type="match status" value="1"/>
</dbReference>
<accession>A0A5S9ITK7</accession>